<name>A0A7S0S8W0_9CHLO</name>
<gene>
    <name evidence="2" type="ORF">MANT1106_LOCUS1939</name>
</gene>
<evidence type="ECO:0000313" key="2">
    <source>
        <dbReference type="EMBL" id="CAD8699257.1"/>
    </source>
</evidence>
<sequence length="343" mass="36377">MAPSATAPAPAMVVGLKPRRVKRGARTRCAANPFDATVSNSSPNPFGGAVTPSPFGGGGGAGGAASNPFAPVVAVPSGGAESTTADDVGGGARQEAYLSWADVRVFEVPPELRRPGKQAATEHVSFFGLEELFPGTGLQKLFNSNATFRTGLRRAVREDLFVADVRASDKANAAISSLDSSLMVHWKSSETGYAALSSVLAAYGVEAISGASFIQTLGDLCGVESHGTLIDITSTGRRQERHSWHQDSGLERFTVMLGFPPESNWEGVGVFSHSAKLSHPLRQDGREGDIIEWESFKVGDELPVEVIGRPVYSAGREVMVYCDATHIHSAPDATSRESVWRFM</sequence>
<reference evidence="2" key="1">
    <citation type="submission" date="2021-01" db="EMBL/GenBank/DDBJ databases">
        <authorList>
            <person name="Corre E."/>
            <person name="Pelletier E."/>
            <person name="Niang G."/>
            <person name="Scheremetjew M."/>
            <person name="Finn R."/>
            <person name="Kale V."/>
            <person name="Holt S."/>
            <person name="Cochrane G."/>
            <person name="Meng A."/>
            <person name="Brown T."/>
            <person name="Cohen L."/>
        </authorList>
    </citation>
    <scope>NUCLEOTIDE SEQUENCE</scope>
    <source>
        <strain evidence="2">SL-175</strain>
    </source>
</reference>
<proteinExistence type="predicted"/>
<evidence type="ECO:0000256" key="1">
    <source>
        <dbReference type="SAM" id="MobiDB-lite"/>
    </source>
</evidence>
<feature type="region of interest" description="Disordered" evidence="1">
    <location>
        <begin position="34"/>
        <end position="63"/>
    </location>
</feature>
<dbReference type="EMBL" id="HBFC01003619">
    <property type="protein sequence ID" value="CAD8699257.1"/>
    <property type="molecule type" value="Transcribed_RNA"/>
</dbReference>
<organism evidence="2">
    <name type="scientific">Mantoniella antarctica</name>
    <dbReference type="NCBI Taxonomy" id="81844"/>
    <lineage>
        <taxon>Eukaryota</taxon>
        <taxon>Viridiplantae</taxon>
        <taxon>Chlorophyta</taxon>
        <taxon>Mamiellophyceae</taxon>
        <taxon>Mamiellales</taxon>
        <taxon>Mamiellaceae</taxon>
        <taxon>Mantoniella</taxon>
    </lineage>
</organism>
<dbReference type="AlphaFoldDB" id="A0A7S0S8W0"/>
<accession>A0A7S0S8W0</accession>
<protein>
    <submittedName>
        <fullName evidence="2">Uncharacterized protein</fullName>
    </submittedName>
</protein>